<protein>
    <submittedName>
        <fullName evidence="4">Response regulator</fullName>
    </submittedName>
</protein>
<gene>
    <name evidence="4" type="ORF">G3I74_09090</name>
</gene>
<dbReference type="Gene3D" id="3.40.50.2300">
    <property type="match status" value="1"/>
</dbReference>
<dbReference type="Pfam" id="PF00072">
    <property type="entry name" value="Response_reg"/>
    <property type="match status" value="1"/>
</dbReference>
<evidence type="ECO:0000313" key="4">
    <source>
        <dbReference type="EMBL" id="NDY95882.1"/>
    </source>
</evidence>
<feature type="domain" description="Response regulatory" evidence="3">
    <location>
        <begin position="9"/>
        <end position="126"/>
    </location>
</feature>
<dbReference type="PANTHER" id="PTHR44591">
    <property type="entry name" value="STRESS RESPONSE REGULATOR PROTEIN 1"/>
    <property type="match status" value="1"/>
</dbReference>
<evidence type="ECO:0000256" key="2">
    <source>
        <dbReference type="PROSITE-ProRule" id="PRU00169"/>
    </source>
</evidence>
<dbReference type="InterPro" id="IPR050595">
    <property type="entry name" value="Bact_response_regulator"/>
</dbReference>
<dbReference type="InterPro" id="IPR011006">
    <property type="entry name" value="CheY-like_superfamily"/>
</dbReference>
<comment type="caution">
    <text evidence="4">The sequence shown here is derived from an EMBL/GenBank/DDBJ whole genome shotgun (WGS) entry which is preliminary data.</text>
</comment>
<dbReference type="Proteomes" id="UP000484885">
    <property type="component" value="Unassembled WGS sequence"/>
</dbReference>
<evidence type="ECO:0000256" key="1">
    <source>
        <dbReference type="ARBA" id="ARBA00022553"/>
    </source>
</evidence>
<dbReference type="GO" id="GO:0000160">
    <property type="term" value="P:phosphorelay signal transduction system"/>
    <property type="evidence" value="ECO:0007669"/>
    <property type="project" value="InterPro"/>
</dbReference>
<sequence>MNEKTYADEILIVDDQQPMRLLLSGLLRKLNFLNIRQAASGTRALEMIKRHRPAVVFLDLEMPDIHGLEVLRALREMPGGDEIFVVIQTGSATKQNVERARELQVNDLLAKPYSLEKLEISIGRYRASAAD</sequence>
<evidence type="ECO:0000259" key="3">
    <source>
        <dbReference type="PROSITE" id="PS50110"/>
    </source>
</evidence>
<name>A0A845V020_9GAMM</name>
<organism evidence="4 5">
    <name type="scientific">Wenzhouxiangella limi</name>
    <dbReference type="NCBI Taxonomy" id="2707351"/>
    <lineage>
        <taxon>Bacteria</taxon>
        <taxon>Pseudomonadati</taxon>
        <taxon>Pseudomonadota</taxon>
        <taxon>Gammaproteobacteria</taxon>
        <taxon>Chromatiales</taxon>
        <taxon>Wenzhouxiangellaceae</taxon>
        <taxon>Wenzhouxiangella</taxon>
    </lineage>
</organism>
<accession>A0A845V020</accession>
<dbReference type="PROSITE" id="PS50110">
    <property type="entry name" value="RESPONSE_REGULATORY"/>
    <property type="match status" value="1"/>
</dbReference>
<dbReference type="PANTHER" id="PTHR44591:SF3">
    <property type="entry name" value="RESPONSE REGULATORY DOMAIN-CONTAINING PROTEIN"/>
    <property type="match status" value="1"/>
</dbReference>
<keyword evidence="5" id="KW-1185">Reference proteome</keyword>
<dbReference type="AlphaFoldDB" id="A0A845V020"/>
<dbReference type="InterPro" id="IPR001789">
    <property type="entry name" value="Sig_transdc_resp-reg_receiver"/>
</dbReference>
<dbReference type="CDD" id="cd00156">
    <property type="entry name" value="REC"/>
    <property type="match status" value="1"/>
</dbReference>
<evidence type="ECO:0000313" key="5">
    <source>
        <dbReference type="Proteomes" id="UP000484885"/>
    </source>
</evidence>
<reference evidence="4 5" key="1">
    <citation type="submission" date="2020-02" db="EMBL/GenBank/DDBJ databases">
        <authorList>
            <person name="Zhang X.-Y."/>
        </authorList>
    </citation>
    <scope>NUCLEOTIDE SEQUENCE [LARGE SCALE GENOMIC DNA]</scope>
    <source>
        <strain evidence="4 5">C33</strain>
    </source>
</reference>
<proteinExistence type="predicted"/>
<keyword evidence="1 2" id="KW-0597">Phosphoprotein</keyword>
<dbReference type="SMART" id="SM00448">
    <property type="entry name" value="REC"/>
    <property type="match status" value="1"/>
</dbReference>
<dbReference type="RefSeq" id="WP_164211278.1">
    <property type="nucleotide sequence ID" value="NZ_JAAGSC010000041.1"/>
</dbReference>
<dbReference type="SUPFAM" id="SSF52172">
    <property type="entry name" value="CheY-like"/>
    <property type="match status" value="1"/>
</dbReference>
<dbReference type="EMBL" id="JAAGSC010000041">
    <property type="protein sequence ID" value="NDY95882.1"/>
    <property type="molecule type" value="Genomic_DNA"/>
</dbReference>
<feature type="modified residue" description="4-aspartylphosphate" evidence="2">
    <location>
        <position position="59"/>
    </location>
</feature>